<protein>
    <submittedName>
        <fullName evidence="2">621_t:CDS:1</fullName>
    </submittedName>
</protein>
<feature type="region of interest" description="Disordered" evidence="1">
    <location>
        <begin position="329"/>
        <end position="348"/>
    </location>
</feature>
<proteinExistence type="predicted"/>
<dbReference type="OrthoDB" id="73465at2759"/>
<dbReference type="EMBL" id="CAJVPK010000273">
    <property type="protein sequence ID" value="CAG8486728.1"/>
    <property type="molecule type" value="Genomic_DNA"/>
</dbReference>
<sequence length="348" mass="39399">MFDITLNCSVSTDLCSKVQKAFETAGNIISSYLSLNTRIVLSASFESFCISYPSLCEDRILGFAAPARWILMEDDDSIQRLYPQSLVKQFGLSTHLEYSQNDIIASFNSDASYWFEEDSTPINETQYDFLYVMFHELHHGLGFSSAWDEFFTGYVTPIFANDSIKEVDVDDDLVYKDNNKYKFYECAFDKYLILMENSQRTSEITKKLNTFFTENKDFTTEFPGSTQAEYARQMYEIAQTPNSLGFLPRNSTNNKDAVILETSIVPYLSGSSISHVDNKTYTNTPDFLMRASVNNGINLDKEIISGGNYTLGPIGPKLKQVLETMGYQTADNPNPYKPKSIDGMLSEG</sequence>
<organism evidence="2 3">
    <name type="scientific">Diversispora eburnea</name>
    <dbReference type="NCBI Taxonomy" id="1213867"/>
    <lineage>
        <taxon>Eukaryota</taxon>
        <taxon>Fungi</taxon>
        <taxon>Fungi incertae sedis</taxon>
        <taxon>Mucoromycota</taxon>
        <taxon>Glomeromycotina</taxon>
        <taxon>Glomeromycetes</taxon>
        <taxon>Diversisporales</taxon>
        <taxon>Diversisporaceae</taxon>
        <taxon>Diversispora</taxon>
    </lineage>
</organism>
<gene>
    <name evidence="2" type="ORF">DEBURN_LOCUS3953</name>
</gene>
<evidence type="ECO:0000313" key="2">
    <source>
        <dbReference type="EMBL" id="CAG8486728.1"/>
    </source>
</evidence>
<dbReference type="AlphaFoldDB" id="A0A9N8ZAD5"/>
<dbReference type="Proteomes" id="UP000789706">
    <property type="component" value="Unassembled WGS sequence"/>
</dbReference>
<evidence type="ECO:0000256" key="1">
    <source>
        <dbReference type="SAM" id="MobiDB-lite"/>
    </source>
</evidence>
<name>A0A9N8ZAD5_9GLOM</name>
<evidence type="ECO:0000313" key="3">
    <source>
        <dbReference type="Proteomes" id="UP000789706"/>
    </source>
</evidence>
<accession>A0A9N8ZAD5</accession>
<keyword evidence="3" id="KW-1185">Reference proteome</keyword>
<comment type="caution">
    <text evidence="2">The sequence shown here is derived from an EMBL/GenBank/DDBJ whole genome shotgun (WGS) entry which is preliminary data.</text>
</comment>
<reference evidence="2" key="1">
    <citation type="submission" date="2021-06" db="EMBL/GenBank/DDBJ databases">
        <authorList>
            <person name="Kallberg Y."/>
            <person name="Tangrot J."/>
            <person name="Rosling A."/>
        </authorList>
    </citation>
    <scope>NUCLEOTIDE SEQUENCE</scope>
    <source>
        <strain evidence="2">AZ414A</strain>
    </source>
</reference>